<dbReference type="STRING" id="349095.SAMN05660299_02232"/>
<evidence type="ECO:0000259" key="20">
    <source>
        <dbReference type="Pfam" id="PF24621"/>
    </source>
</evidence>
<evidence type="ECO:0000256" key="8">
    <source>
        <dbReference type="ARBA" id="ARBA00017684"/>
    </source>
</evidence>
<keyword evidence="14 18" id="KW-0520">NAD</keyword>
<evidence type="ECO:0000259" key="19">
    <source>
        <dbReference type="Pfam" id="PF01761"/>
    </source>
</evidence>
<keyword evidence="22" id="KW-1185">Reference proteome</keyword>
<comment type="pathway">
    <text evidence="5 18">Metabolic intermediate biosynthesis; chorismate biosynthesis; chorismate from D-erythrose 4-phosphate and phosphoenolpyruvate: step 2/7.</text>
</comment>
<evidence type="ECO:0000256" key="14">
    <source>
        <dbReference type="ARBA" id="ARBA00023027"/>
    </source>
</evidence>
<keyword evidence="16 18" id="KW-0456">Lyase</keyword>
<evidence type="ECO:0000256" key="15">
    <source>
        <dbReference type="ARBA" id="ARBA00023141"/>
    </source>
</evidence>
<dbReference type="GO" id="GO:0009073">
    <property type="term" value="P:aromatic amino acid family biosynthetic process"/>
    <property type="evidence" value="ECO:0007669"/>
    <property type="project" value="UniProtKB-KW"/>
</dbReference>
<dbReference type="SUPFAM" id="SSF56796">
    <property type="entry name" value="Dehydroquinate synthase-like"/>
    <property type="match status" value="1"/>
</dbReference>
<dbReference type="GO" id="GO:0003856">
    <property type="term" value="F:3-dehydroquinate synthase activity"/>
    <property type="evidence" value="ECO:0007669"/>
    <property type="project" value="UniProtKB-UniRule"/>
</dbReference>
<evidence type="ECO:0000256" key="5">
    <source>
        <dbReference type="ARBA" id="ARBA00004661"/>
    </source>
</evidence>
<evidence type="ECO:0000256" key="16">
    <source>
        <dbReference type="ARBA" id="ARBA00023239"/>
    </source>
</evidence>
<proteinExistence type="inferred from homology"/>
<feature type="binding site" evidence="18">
    <location>
        <position position="152"/>
    </location>
    <ligand>
        <name>NAD(+)</name>
        <dbReference type="ChEBI" id="CHEBI:57540"/>
    </ligand>
</feature>
<gene>
    <name evidence="18" type="primary">aroB</name>
    <name evidence="21" type="ORF">SAMN05660299_02232</name>
</gene>
<evidence type="ECO:0000256" key="7">
    <source>
        <dbReference type="ARBA" id="ARBA00013031"/>
    </source>
</evidence>
<dbReference type="HAMAP" id="MF_00110">
    <property type="entry name" value="DHQ_synthase"/>
    <property type="match status" value="1"/>
</dbReference>
<keyword evidence="17 18" id="KW-0170">Cobalt</keyword>
<comment type="caution">
    <text evidence="18">Lacks conserved residue(s) required for the propagation of feature annotation.</text>
</comment>
<evidence type="ECO:0000256" key="6">
    <source>
        <dbReference type="ARBA" id="ARBA00005412"/>
    </source>
</evidence>
<dbReference type="Gene3D" id="3.40.50.1970">
    <property type="match status" value="1"/>
</dbReference>
<evidence type="ECO:0000256" key="1">
    <source>
        <dbReference type="ARBA" id="ARBA00001393"/>
    </source>
</evidence>
<dbReference type="EC" id="4.2.3.4" evidence="7 18"/>
<keyword evidence="15 18" id="KW-0057">Aromatic amino acid biosynthesis</keyword>
<dbReference type="InterPro" id="IPR030963">
    <property type="entry name" value="DHQ_synth_fam"/>
</dbReference>
<accession>A0A1G9Z3Y7</accession>
<dbReference type="GO" id="GO:0000166">
    <property type="term" value="F:nucleotide binding"/>
    <property type="evidence" value="ECO:0007669"/>
    <property type="project" value="UniProtKB-KW"/>
</dbReference>
<dbReference type="PIRSF" id="PIRSF001455">
    <property type="entry name" value="DHQ_synth"/>
    <property type="match status" value="1"/>
</dbReference>
<dbReference type="OrthoDB" id="9806583at2"/>
<evidence type="ECO:0000256" key="2">
    <source>
        <dbReference type="ARBA" id="ARBA00001911"/>
    </source>
</evidence>
<feature type="binding site" evidence="18">
    <location>
        <position position="185"/>
    </location>
    <ligand>
        <name>Zn(2+)</name>
        <dbReference type="ChEBI" id="CHEBI:29105"/>
    </ligand>
</feature>
<reference evidence="21 22" key="1">
    <citation type="submission" date="2016-10" db="EMBL/GenBank/DDBJ databases">
        <authorList>
            <person name="de Groot N.N."/>
        </authorList>
    </citation>
    <scope>NUCLEOTIDE SEQUENCE [LARGE SCALE GENOMIC DNA]</scope>
    <source>
        <strain evidence="21 22">DSM 16981</strain>
    </source>
</reference>
<dbReference type="RefSeq" id="WP_091651914.1">
    <property type="nucleotide sequence ID" value="NZ_FNHQ01000027.1"/>
</dbReference>
<comment type="cofactor">
    <cofactor evidence="2 18">
        <name>NAD(+)</name>
        <dbReference type="ChEBI" id="CHEBI:57540"/>
    </cofactor>
</comment>
<feature type="binding site" evidence="18">
    <location>
        <begin position="130"/>
        <end position="131"/>
    </location>
    <ligand>
        <name>NAD(+)</name>
        <dbReference type="ChEBI" id="CHEBI:57540"/>
    </ligand>
</feature>
<sequence>MENIHVNLGKDSYSIYVQNGLLDILGPAVRRISNTDKIAVISDDTVDRLYGNRLQTTLNNSGISSKRIVFSAGEQSKNIETLAQIYAALSDFSITRSDAIITFGGGVPGDLGGFAAATYLRGIPFIQIPTTVLAQVDSSVGGKVAIDLPSGKNLAGCFYQPKAVFIDPELVRTLPERITHDGLAEVIKYGCICNEKLFTLFEQVSGDDEINLCWQEIIKTCCEIKARIVEHDEHDTGERMLLNFGHTIGHAVEKYYGYGTYTHGEAVAIGMMLLTAQTEALGLTERGTAERIRNVLQKFHLPVMMEASEKELLKYIGHDKKKRGDDITFIILERIGKGKRFPVLGPDISTYISKGDLA</sequence>
<dbReference type="InterPro" id="IPR050071">
    <property type="entry name" value="Dehydroquinate_synthase"/>
</dbReference>
<keyword evidence="11 18" id="KW-0479">Metal-binding</keyword>
<dbReference type="GO" id="GO:0005737">
    <property type="term" value="C:cytoplasm"/>
    <property type="evidence" value="ECO:0007669"/>
    <property type="project" value="UniProtKB-SubCell"/>
</dbReference>
<dbReference type="EMBL" id="FNHQ01000027">
    <property type="protein sequence ID" value="SDN16029.1"/>
    <property type="molecule type" value="Genomic_DNA"/>
</dbReference>
<name>A0A1G9Z3Y7_9FIRM</name>
<evidence type="ECO:0000256" key="17">
    <source>
        <dbReference type="ARBA" id="ARBA00023285"/>
    </source>
</evidence>
<dbReference type="FunFam" id="3.40.50.1970:FF:000007">
    <property type="entry name" value="Pentafunctional AROM polypeptide"/>
    <property type="match status" value="1"/>
</dbReference>
<feature type="domain" description="3-dehydroquinate synthase N-terminal" evidence="19">
    <location>
        <begin position="68"/>
        <end position="178"/>
    </location>
</feature>
<dbReference type="InterPro" id="IPR016037">
    <property type="entry name" value="DHQ_synth_AroB"/>
</dbReference>
<dbReference type="Pfam" id="PF01761">
    <property type="entry name" value="DHQ_synthase"/>
    <property type="match status" value="1"/>
</dbReference>
<comment type="function">
    <text evidence="18">Catalyzes the conversion of 3-deoxy-D-arabino-heptulosonate 7-phosphate (DAHP) to dehydroquinate (DHQ).</text>
</comment>
<feature type="domain" description="3-dehydroquinate synthase C-terminal" evidence="20">
    <location>
        <begin position="182"/>
        <end position="322"/>
    </location>
</feature>
<evidence type="ECO:0000256" key="10">
    <source>
        <dbReference type="ARBA" id="ARBA00022605"/>
    </source>
</evidence>
<dbReference type="InterPro" id="IPR056179">
    <property type="entry name" value="DHQS_C"/>
</dbReference>
<dbReference type="CDD" id="cd08195">
    <property type="entry name" value="DHQS"/>
    <property type="match status" value="1"/>
</dbReference>
<comment type="subcellular location">
    <subcellularLocation>
        <location evidence="4 18">Cytoplasm</location>
    </subcellularLocation>
</comment>
<dbReference type="PANTHER" id="PTHR43622:SF7">
    <property type="entry name" value="3-DEHYDROQUINATE SYNTHASE, CHLOROPLASTIC"/>
    <property type="match status" value="1"/>
</dbReference>
<keyword evidence="13 18" id="KW-0862">Zinc</keyword>
<dbReference type="InterPro" id="IPR030960">
    <property type="entry name" value="DHQS/DOIS_N"/>
</dbReference>
<dbReference type="Proteomes" id="UP000199309">
    <property type="component" value="Unassembled WGS sequence"/>
</dbReference>
<comment type="catalytic activity">
    <reaction evidence="1 18">
        <text>7-phospho-2-dehydro-3-deoxy-D-arabino-heptonate = 3-dehydroquinate + phosphate</text>
        <dbReference type="Rhea" id="RHEA:21968"/>
        <dbReference type="ChEBI" id="CHEBI:32364"/>
        <dbReference type="ChEBI" id="CHEBI:43474"/>
        <dbReference type="ChEBI" id="CHEBI:58394"/>
        <dbReference type="EC" id="4.2.3.4"/>
    </reaction>
</comment>
<dbReference type="PANTHER" id="PTHR43622">
    <property type="entry name" value="3-DEHYDROQUINATE SYNTHASE"/>
    <property type="match status" value="1"/>
</dbReference>
<dbReference type="GO" id="GO:0009423">
    <property type="term" value="P:chorismate biosynthetic process"/>
    <property type="evidence" value="ECO:0007669"/>
    <property type="project" value="UniProtKB-UniRule"/>
</dbReference>
<dbReference type="Gene3D" id="1.20.1090.10">
    <property type="entry name" value="Dehydroquinate synthase-like - alpha domain"/>
    <property type="match status" value="1"/>
</dbReference>
<evidence type="ECO:0000313" key="22">
    <source>
        <dbReference type="Proteomes" id="UP000199309"/>
    </source>
</evidence>
<feature type="binding site" evidence="18">
    <location>
        <begin position="106"/>
        <end position="110"/>
    </location>
    <ligand>
        <name>NAD(+)</name>
        <dbReference type="ChEBI" id="CHEBI:57540"/>
    </ligand>
</feature>
<dbReference type="UniPathway" id="UPA00053">
    <property type="reaction ID" value="UER00085"/>
</dbReference>
<protein>
    <recommendedName>
        <fullName evidence="8 18">3-dehydroquinate synthase</fullName>
        <shortName evidence="18">DHQS</shortName>
        <ecNumber evidence="7 18">4.2.3.4</ecNumber>
    </recommendedName>
</protein>
<evidence type="ECO:0000256" key="11">
    <source>
        <dbReference type="ARBA" id="ARBA00022723"/>
    </source>
</evidence>
<comment type="cofactor">
    <cofactor evidence="18">
        <name>Co(2+)</name>
        <dbReference type="ChEBI" id="CHEBI:48828"/>
    </cofactor>
    <cofactor evidence="18">
        <name>Zn(2+)</name>
        <dbReference type="ChEBI" id="CHEBI:29105"/>
    </cofactor>
    <text evidence="18">Binds 1 divalent metal cation per subunit. Can use either Co(2+) or Zn(2+).</text>
</comment>
<dbReference type="Pfam" id="PF24621">
    <property type="entry name" value="DHQS_C"/>
    <property type="match status" value="1"/>
</dbReference>
<evidence type="ECO:0000256" key="12">
    <source>
        <dbReference type="ARBA" id="ARBA00022741"/>
    </source>
</evidence>
<dbReference type="NCBIfam" id="TIGR01357">
    <property type="entry name" value="aroB"/>
    <property type="match status" value="1"/>
</dbReference>
<keyword evidence="12 18" id="KW-0547">Nucleotide-binding</keyword>
<feature type="binding site" evidence="18">
    <location>
        <position position="143"/>
    </location>
    <ligand>
        <name>NAD(+)</name>
        <dbReference type="ChEBI" id="CHEBI:57540"/>
    </ligand>
</feature>
<keyword evidence="10 18" id="KW-0028">Amino-acid biosynthesis</keyword>
<evidence type="ECO:0000256" key="3">
    <source>
        <dbReference type="ARBA" id="ARBA00001947"/>
    </source>
</evidence>
<organism evidence="21 22">
    <name type="scientific">Megasphaera paucivorans</name>
    <dbReference type="NCBI Taxonomy" id="349095"/>
    <lineage>
        <taxon>Bacteria</taxon>
        <taxon>Bacillati</taxon>
        <taxon>Bacillota</taxon>
        <taxon>Negativicutes</taxon>
        <taxon>Veillonellales</taxon>
        <taxon>Veillonellaceae</taxon>
        <taxon>Megasphaera</taxon>
    </lineage>
</organism>
<comment type="cofactor">
    <cofactor evidence="3">
        <name>Zn(2+)</name>
        <dbReference type="ChEBI" id="CHEBI:29105"/>
    </cofactor>
</comment>
<evidence type="ECO:0000256" key="9">
    <source>
        <dbReference type="ARBA" id="ARBA00022490"/>
    </source>
</evidence>
<dbReference type="GO" id="GO:0046872">
    <property type="term" value="F:metal ion binding"/>
    <property type="evidence" value="ECO:0007669"/>
    <property type="project" value="UniProtKB-KW"/>
</dbReference>
<dbReference type="AlphaFoldDB" id="A0A1G9Z3Y7"/>
<keyword evidence="9 18" id="KW-0963">Cytoplasm</keyword>
<evidence type="ECO:0000256" key="13">
    <source>
        <dbReference type="ARBA" id="ARBA00022833"/>
    </source>
</evidence>
<feature type="binding site" evidence="18">
    <location>
        <position position="246"/>
    </location>
    <ligand>
        <name>Zn(2+)</name>
        <dbReference type="ChEBI" id="CHEBI:29105"/>
    </ligand>
</feature>
<evidence type="ECO:0000256" key="18">
    <source>
        <dbReference type="HAMAP-Rule" id="MF_00110"/>
    </source>
</evidence>
<evidence type="ECO:0000256" key="4">
    <source>
        <dbReference type="ARBA" id="ARBA00004496"/>
    </source>
</evidence>
<comment type="similarity">
    <text evidence="6 18">Belongs to the sugar phosphate cyclases superfamily. Dehydroquinate synthase family.</text>
</comment>
<evidence type="ECO:0000313" key="21">
    <source>
        <dbReference type="EMBL" id="SDN16029.1"/>
    </source>
</evidence>
<feature type="binding site" evidence="18">
    <location>
        <position position="263"/>
    </location>
    <ligand>
        <name>Zn(2+)</name>
        <dbReference type="ChEBI" id="CHEBI:29105"/>
    </ligand>
</feature>
<dbReference type="GO" id="GO:0008652">
    <property type="term" value="P:amino acid biosynthetic process"/>
    <property type="evidence" value="ECO:0007669"/>
    <property type="project" value="UniProtKB-KW"/>
</dbReference>